<feature type="transmembrane region" description="Helical" evidence="7">
    <location>
        <begin position="49"/>
        <end position="72"/>
    </location>
</feature>
<reference evidence="9" key="1">
    <citation type="submission" date="2021-01" db="EMBL/GenBank/DDBJ databases">
        <authorList>
            <person name="Corre E."/>
            <person name="Pelletier E."/>
            <person name="Niang G."/>
            <person name="Scheremetjew M."/>
            <person name="Finn R."/>
            <person name="Kale V."/>
            <person name="Holt S."/>
            <person name="Cochrane G."/>
            <person name="Meng A."/>
            <person name="Brown T."/>
            <person name="Cohen L."/>
        </authorList>
    </citation>
    <scope>NUCLEOTIDE SEQUENCE</scope>
</reference>
<keyword evidence="6 7" id="KW-0012">Acyltransferase</keyword>
<keyword evidence="5 7" id="KW-0472">Membrane</keyword>
<evidence type="ECO:0000256" key="5">
    <source>
        <dbReference type="ARBA" id="ARBA00023136"/>
    </source>
</evidence>
<comment type="domain">
    <text evidence="7">The DHHC domain is required for palmitoyltransferase activity.</text>
</comment>
<evidence type="ECO:0000256" key="6">
    <source>
        <dbReference type="ARBA" id="ARBA00023315"/>
    </source>
</evidence>
<keyword evidence="4 7" id="KW-1133">Transmembrane helix</keyword>
<dbReference type="GO" id="GO:0016020">
    <property type="term" value="C:membrane"/>
    <property type="evidence" value="ECO:0007669"/>
    <property type="project" value="UniProtKB-SubCell"/>
</dbReference>
<dbReference type="InterPro" id="IPR001594">
    <property type="entry name" value="Palmitoyltrfase_DHHC"/>
</dbReference>
<feature type="transmembrane region" description="Helical" evidence="7">
    <location>
        <begin position="194"/>
        <end position="215"/>
    </location>
</feature>
<dbReference type="GO" id="GO:0006612">
    <property type="term" value="P:protein targeting to membrane"/>
    <property type="evidence" value="ECO:0007669"/>
    <property type="project" value="TreeGrafter"/>
</dbReference>
<protein>
    <recommendedName>
        <fullName evidence="7">Palmitoyltransferase</fullName>
        <ecNumber evidence="7">2.3.1.225</ecNumber>
    </recommendedName>
</protein>
<dbReference type="PROSITE" id="PS50216">
    <property type="entry name" value="DHHC"/>
    <property type="match status" value="1"/>
</dbReference>
<dbReference type="GO" id="GO:0019706">
    <property type="term" value="F:protein-cysteine S-palmitoyltransferase activity"/>
    <property type="evidence" value="ECO:0007669"/>
    <property type="project" value="UniProtKB-EC"/>
</dbReference>
<feature type="transmembrane region" description="Helical" evidence="7">
    <location>
        <begin position="78"/>
        <end position="98"/>
    </location>
</feature>
<dbReference type="Pfam" id="PF01529">
    <property type="entry name" value="DHHC"/>
    <property type="match status" value="1"/>
</dbReference>
<feature type="domain" description="Palmitoyltransferase DHHC" evidence="8">
    <location>
        <begin position="146"/>
        <end position="226"/>
    </location>
</feature>
<dbReference type="AlphaFoldDB" id="A0A7S1FGI6"/>
<evidence type="ECO:0000256" key="4">
    <source>
        <dbReference type="ARBA" id="ARBA00022989"/>
    </source>
</evidence>
<evidence type="ECO:0000256" key="2">
    <source>
        <dbReference type="ARBA" id="ARBA00022679"/>
    </source>
</evidence>
<keyword evidence="3 7" id="KW-0812">Transmembrane</keyword>
<evidence type="ECO:0000256" key="1">
    <source>
        <dbReference type="ARBA" id="ARBA00004141"/>
    </source>
</evidence>
<accession>A0A7S1FGI6</accession>
<dbReference type="InterPro" id="IPR039859">
    <property type="entry name" value="PFA4/ZDH16/20/ERF2-like"/>
</dbReference>
<comment type="catalytic activity">
    <reaction evidence="7">
        <text>L-cysteinyl-[protein] + hexadecanoyl-CoA = S-hexadecanoyl-L-cysteinyl-[protein] + CoA</text>
        <dbReference type="Rhea" id="RHEA:36683"/>
        <dbReference type="Rhea" id="RHEA-COMP:10131"/>
        <dbReference type="Rhea" id="RHEA-COMP:11032"/>
        <dbReference type="ChEBI" id="CHEBI:29950"/>
        <dbReference type="ChEBI" id="CHEBI:57287"/>
        <dbReference type="ChEBI" id="CHEBI:57379"/>
        <dbReference type="ChEBI" id="CHEBI:74151"/>
        <dbReference type="EC" id="2.3.1.225"/>
    </reaction>
</comment>
<evidence type="ECO:0000313" key="9">
    <source>
        <dbReference type="EMBL" id="CAD8864493.1"/>
    </source>
</evidence>
<dbReference type="PANTHER" id="PTHR22883">
    <property type="entry name" value="ZINC FINGER DHHC DOMAIN CONTAINING PROTEIN"/>
    <property type="match status" value="1"/>
</dbReference>
<proteinExistence type="inferred from homology"/>
<keyword evidence="2 7" id="KW-0808">Transferase</keyword>
<dbReference type="GO" id="GO:0005794">
    <property type="term" value="C:Golgi apparatus"/>
    <property type="evidence" value="ECO:0007669"/>
    <property type="project" value="TreeGrafter"/>
</dbReference>
<comment type="subcellular location">
    <subcellularLocation>
        <location evidence="1">Membrane</location>
        <topology evidence="1">Multi-pass membrane protein</topology>
    </subcellularLocation>
</comment>
<evidence type="ECO:0000256" key="7">
    <source>
        <dbReference type="RuleBase" id="RU079119"/>
    </source>
</evidence>
<sequence>MEDRGAVELVAVRDPDGVTDPQIEEGNCTVRIEDLPPLNARGEKYRSQALVGVGIVSCICISLTFGTHAFAAPPMRKVLLPLIWLWSSLAFAGVAYILGSSPGVIERSPSTCYPIHEEVLPSLLEKKKIQGMGNLRGPSGDSTMGSYCVRCFVWRPLNKFGHIVHHCNICQRCVIGFDHHCDFYGRCIVAGNMFAFRVVIAMFPTGLLTFVVAMLTSRVAPAEANQAAFLSAVLFK</sequence>
<dbReference type="EC" id="2.3.1.225" evidence="7"/>
<organism evidence="9">
    <name type="scientific">Noctiluca scintillans</name>
    <name type="common">Sea sparkle</name>
    <name type="synonym">Red tide dinoflagellate</name>
    <dbReference type="NCBI Taxonomy" id="2966"/>
    <lineage>
        <taxon>Eukaryota</taxon>
        <taxon>Sar</taxon>
        <taxon>Alveolata</taxon>
        <taxon>Dinophyceae</taxon>
        <taxon>Noctilucales</taxon>
        <taxon>Noctilucaceae</taxon>
        <taxon>Noctiluca</taxon>
    </lineage>
</organism>
<evidence type="ECO:0000256" key="3">
    <source>
        <dbReference type="ARBA" id="ARBA00022692"/>
    </source>
</evidence>
<evidence type="ECO:0000259" key="8">
    <source>
        <dbReference type="Pfam" id="PF01529"/>
    </source>
</evidence>
<comment type="similarity">
    <text evidence="7">Belongs to the DHHC palmitoyltransferase family.</text>
</comment>
<name>A0A7S1FGI6_NOCSC</name>
<dbReference type="EMBL" id="HBFQ01054633">
    <property type="protein sequence ID" value="CAD8864493.1"/>
    <property type="molecule type" value="Transcribed_RNA"/>
</dbReference>
<gene>
    <name evidence="9" type="ORF">NSCI0253_LOCUS38848</name>
</gene>
<dbReference type="GO" id="GO:0005783">
    <property type="term" value="C:endoplasmic reticulum"/>
    <property type="evidence" value="ECO:0007669"/>
    <property type="project" value="TreeGrafter"/>
</dbReference>